<feature type="compositionally biased region" description="Low complexity" evidence="1">
    <location>
        <begin position="44"/>
        <end position="53"/>
    </location>
</feature>
<gene>
    <name evidence="2" type="ORF">MNOR_LOCUS4906</name>
</gene>
<accession>A0AAV2PWQ4</accession>
<dbReference type="EMBL" id="CAXKWB010001832">
    <property type="protein sequence ID" value="CAL4065604.1"/>
    <property type="molecule type" value="Genomic_DNA"/>
</dbReference>
<feature type="region of interest" description="Disordered" evidence="1">
    <location>
        <begin position="28"/>
        <end position="53"/>
    </location>
</feature>
<dbReference type="Proteomes" id="UP001497623">
    <property type="component" value="Unassembled WGS sequence"/>
</dbReference>
<sequence length="139" mass="15529">MQPKLKYYSEEITHQCRRGGAAQVMEGRTNVRPHPPETPPPANAPAASLGAAHATPVRHMEGAVHPRRIGTPAGATALETPQYIEFMSTVPRTENRAYHHDPPPMHPFFAELNLPQEHWPNKSNQLVDIRSSLERNMMA</sequence>
<feature type="non-terminal residue" evidence="2">
    <location>
        <position position="139"/>
    </location>
</feature>
<reference evidence="2 3" key="1">
    <citation type="submission" date="2024-05" db="EMBL/GenBank/DDBJ databases">
        <authorList>
            <person name="Wallberg A."/>
        </authorList>
    </citation>
    <scope>NUCLEOTIDE SEQUENCE [LARGE SCALE GENOMIC DNA]</scope>
</reference>
<organism evidence="2 3">
    <name type="scientific">Meganyctiphanes norvegica</name>
    <name type="common">Northern krill</name>
    <name type="synonym">Thysanopoda norvegica</name>
    <dbReference type="NCBI Taxonomy" id="48144"/>
    <lineage>
        <taxon>Eukaryota</taxon>
        <taxon>Metazoa</taxon>
        <taxon>Ecdysozoa</taxon>
        <taxon>Arthropoda</taxon>
        <taxon>Crustacea</taxon>
        <taxon>Multicrustacea</taxon>
        <taxon>Malacostraca</taxon>
        <taxon>Eumalacostraca</taxon>
        <taxon>Eucarida</taxon>
        <taxon>Euphausiacea</taxon>
        <taxon>Euphausiidae</taxon>
        <taxon>Meganyctiphanes</taxon>
    </lineage>
</organism>
<keyword evidence="3" id="KW-1185">Reference proteome</keyword>
<dbReference type="AlphaFoldDB" id="A0AAV2PWQ4"/>
<evidence type="ECO:0000256" key="1">
    <source>
        <dbReference type="SAM" id="MobiDB-lite"/>
    </source>
</evidence>
<evidence type="ECO:0000313" key="2">
    <source>
        <dbReference type="EMBL" id="CAL4065604.1"/>
    </source>
</evidence>
<comment type="caution">
    <text evidence="2">The sequence shown here is derived from an EMBL/GenBank/DDBJ whole genome shotgun (WGS) entry which is preliminary data.</text>
</comment>
<protein>
    <submittedName>
        <fullName evidence="2">Uncharacterized protein</fullName>
    </submittedName>
</protein>
<proteinExistence type="predicted"/>
<name>A0AAV2PWQ4_MEGNR</name>
<evidence type="ECO:0000313" key="3">
    <source>
        <dbReference type="Proteomes" id="UP001497623"/>
    </source>
</evidence>